<dbReference type="InterPro" id="IPR058634">
    <property type="entry name" value="AaeA-lik-b-barrel"/>
</dbReference>
<dbReference type="Gene3D" id="2.40.30.170">
    <property type="match status" value="1"/>
</dbReference>
<organism evidence="5 6">
    <name type="scientific">Kaistia dalseonensis</name>
    <dbReference type="NCBI Taxonomy" id="410840"/>
    <lineage>
        <taxon>Bacteria</taxon>
        <taxon>Pseudomonadati</taxon>
        <taxon>Pseudomonadota</taxon>
        <taxon>Alphaproteobacteria</taxon>
        <taxon>Hyphomicrobiales</taxon>
        <taxon>Kaistiaceae</taxon>
        <taxon>Kaistia</taxon>
    </lineage>
</organism>
<gene>
    <name evidence="5" type="ORF">QO014_002433</name>
</gene>
<keyword evidence="6" id="KW-1185">Reference proteome</keyword>
<keyword evidence="3" id="KW-1133">Transmembrane helix</keyword>
<feature type="coiled-coil region" evidence="1">
    <location>
        <begin position="234"/>
        <end position="261"/>
    </location>
</feature>
<evidence type="ECO:0000256" key="3">
    <source>
        <dbReference type="SAM" id="Phobius"/>
    </source>
</evidence>
<dbReference type="InterPro" id="IPR050739">
    <property type="entry name" value="MFP"/>
</dbReference>
<evidence type="ECO:0000313" key="5">
    <source>
        <dbReference type="EMBL" id="MDQ0438041.1"/>
    </source>
</evidence>
<feature type="region of interest" description="Disordered" evidence="2">
    <location>
        <begin position="18"/>
        <end position="63"/>
    </location>
</feature>
<feature type="domain" description="p-hydroxybenzoic acid efflux pump subunit AaeA-like beta-barrel" evidence="4">
    <location>
        <begin position="308"/>
        <end position="400"/>
    </location>
</feature>
<name>A0ABU0H9A2_9HYPH</name>
<comment type="caution">
    <text evidence="5">The sequence shown here is derived from an EMBL/GenBank/DDBJ whole genome shotgun (WGS) entry which is preliminary data.</text>
</comment>
<dbReference type="RefSeq" id="WP_266348960.1">
    <property type="nucleotide sequence ID" value="NZ_JAPKNG010000003.1"/>
</dbReference>
<sequence>MAKVALVDDAADGVVADIPPALKKTAEAPTPAGDRPAAEKPAAPPAGTTGASTSHMPPPAKKGGRRRVILLGVAVIAIAAGAYFGHSWWTVGRFMISTDDAYVGADTSVLAPRISGYVTKVDAVANSAVKAGDPLVYLDDTEQKLAIQAAQDQIASQEAAIARIGQQITAGQASVDQAKAAIASANAEAERTAADLVRTTQLTQSRFSSQQSLEQAKAADDKAKAGVDSAKAGVASAEAAVAVTEAQRVEAERALEQYRTALSQRQVDLDHTVIRAPFDGVVGNRSVDPGEFVAAGQRLLAIVPLSAVYIDANFKETQLDRIRPGATAKITVDAASDGEIDGTVESIAPASGSVFSLLPPDNATGNFTKITQRVPVRIKVPAEEAAKGYLRPGLSVTVDIDSRTGSGAAEH</sequence>
<feature type="coiled-coil region" evidence="1">
    <location>
        <begin position="147"/>
        <end position="195"/>
    </location>
</feature>
<evidence type="ECO:0000256" key="1">
    <source>
        <dbReference type="SAM" id="Coils"/>
    </source>
</evidence>
<keyword evidence="3" id="KW-0472">Membrane</keyword>
<dbReference type="Pfam" id="PF25963">
    <property type="entry name" value="Beta-barrel_AAEA"/>
    <property type="match status" value="1"/>
</dbReference>
<feature type="transmembrane region" description="Helical" evidence="3">
    <location>
        <begin position="68"/>
        <end position="89"/>
    </location>
</feature>
<evidence type="ECO:0000259" key="4">
    <source>
        <dbReference type="Pfam" id="PF25963"/>
    </source>
</evidence>
<keyword evidence="3" id="KW-0812">Transmembrane</keyword>
<dbReference type="PANTHER" id="PTHR30386">
    <property type="entry name" value="MEMBRANE FUSION SUBUNIT OF EMRAB-TOLC MULTIDRUG EFFLUX PUMP"/>
    <property type="match status" value="1"/>
</dbReference>
<proteinExistence type="predicted"/>
<reference evidence="5 6" key="1">
    <citation type="submission" date="2023-07" db="EMBL/GenBank/DDBJ databases">
        <title>Genomic Encyclopedia of Type Strains, Phase IV (KMG-IV): sequencing the most valuable type-strain genomes for metagenomic binning, comparative biology and taxonomic classification.</title>
        <authorList>
            <person name="Goeker M."/>
        </authorList>
    </citation>
    <scope>NUCLEOTIDE SEQUENCE [LARGE SCALE GENOMIC DNA]</scope>
    <source>
        <strain evidence="5 6">B6-8</strain>
    </source>
</reference>
<keyword evidence="1" id="KW-0175">Coiled coil</keyword>
<dbReference type="Gene3D" id="1.10.287.470">
    <property type="entry name" value="Helix hairpin bin"/>
    <property type="match status" value="1"/>
</dbReference>
<feature type="compositionally biased region" description="Low complexity" evidence="2">
    <location>
        <begin position="39"/>
        <end position="51"/>
    </location>
</feature>
<dbReference type="Proteomes" id="UP001241603">
    <property type="component" value="Unassembled WGS sequence"/>
</dbReference>
<evidence type="ECO:0000256" key="2">
    <source>
        <dbReference type="SAM" id="MobiDB-lite"/>
    </source>
</evidence>
<dbReference type="EMBL" id="JAUSVO010000003">
    <property type="protein sequence ID" value="MDQ0438041.1"/>
    <property type="molecule type" value="Genomic_DNA"/>
</dbReference>
<evidence type="ECO:0000313" key="6">
    <source>
        <dbReference type="Proteomes" id="UP001241603"/>
    </source>
</evidence>
<dbReference type="Gene3D" id="2.40.50.100">
    <property type="match status" value="1"/>
</dbReference>
<protein>
    <submittedName>
        <fullName evidence="5">Membrane fusion protein (Multidrug efflux system)</fullName>
    </submittedName>
</protein>
<accession>A0ABU0H9A2</accession>
<dbReference type="SUPFAM" id="SSF111369">
    <property type="entry name" value="HlyD-like secretion proteins"/>
    <property type="match status" value="2"/>
</dbReference>
<dbReference type="PANTHER" id="PTHR30386:SF24">
    <property type="entry name" value="MULTIDRUG RESISTANCE EFFLUX PUMP"/>
    <property type="match status" value="1"/>
</dbReference>